<comment type="caution">
    <text evidence="12">The sequence shown here is derived from an EMBL/GenBank/DDBJ whole genome shotgun (WGS) entry which is preliminary data.</text>
</comment>
<evidence type="ECO:0000256" key="3">
    <source>
        <dbReference type="ARBA" id="ARBA00011950"/>
    </source>
</evidence>
<dbReference type="PANTHER" id="PTHR23404">
    <property type="entry name" value="MOLYBDOPTERIN SYNTHASE RELATED"/>
    <property type="match status" value="1"/>
</dbReference>
<gene>
    <name evidence="12" type="ORF">LMS43_04290</name>
</gene>
<protein>
    <recommendedName>
        <fullName evidence="4">Molybdopterin synthase catalytic subunit</fullName>
        <ecNumber evidence="3">2.8.1.12</ecNumber>
    </recommendedName>
    <alternativeName>
        <fullName evidence="9">MPT synthase subunit 2</fullName>
    </alternativeName>
    <alternativeName>
        <fullName evidence="7">Molybdenum cofactor biosynthesis protein E</fullName>
    </alternativeName>
    <alternativeName>
        <fullName evidence="8">Molybdopterin-converting factor large subunit</fullName>
    </alternativeName>
    <alternativeName>
        <fullName evidence="10">Molybdopterin-converting factor subunit 2</fullName>
    </alternativeName>
</protein>
<dbReference type="Pfam" id="PF02391">
    <property type="entry name" value="MoaE"/>
    <property type="match status" value="1"/>
</dbReference>
<dbReference type="CDD" id="cd00756">
    <property type="entry name" value="MoaE"/>
    <property type="match status" value="1"/>
</dbReference>
<proteinExistence type="inferred from homology"/>
<dbReference type="EC" id="2.8.1.12" evidence="3"/>
<comment type="pathway">
    <text evidence="1">Cofactor biosynthesis; molybdopterin biosynthesis.</text>
</comment>
<evidence type="ECO:0000256" key="11">
    <source>
        <dbReference type="ARBA" id="ARBA00049878"/>
    </source>
</evidence>
<dbReference type="EMBL" id="JAJHNU010000001">
    <property type="protein sequence ID" value="MDN4120506.1"/>
    <property type="molecule type" value="Genomic_DNA"/>
</dbReference>
<evidence type="ECO:0000313" key="12">
    <source>
        <dbReference type="EMBL" id="MDN4120506.1"/>
    </source>
</evidence>
<evidence type="ECO:0000256" key="10">
    <source>
        <dbReference type="ARBA" id="ARBA00032474"/>
    </source>
</evidence>
<reference evidence="12" key="1">
    <citation type="submission" date="2021-11" db="EMBL/GenBank/DDBJ databases">
        <title>Draft genome sequence of Alcaligenes endophyticus type strain CCUG 75668T.</title>
        <authorList>
            <person name="Salva-Serra F."/>
            <person name="Duran R.E."/>
            <person name="Seeger M."/>
            <person name="Moore E.R.B."/>
            <person name="Jaen-Luchoro D."/>
        </authorList>
    </citation>
    <scope>NUCLEOTIDE SEQUENCE</scope>
    <source>
        <strain evidence="12">CCUG 75668</strain>
    </source>
</reference>
<dbReference type="Proteomes" id="UP001168613">
    <property type="component" value="Unassembled WGS sequence"/>
</dbReference>
<evidence type="ECO:0000256" key="7">
    <source>
        <dbReference type="ARBA" id="ARBA00029745"/>
    </source>
</evidence>
<dbReference type="RefSeq" id="WP_266122186.1">
    <property type="nucleotide sequence ID" value="NZ_JAJHNU010000001.1"/>
</dbReference>
<organism evidence="12 13">
    <name type="scientific">Alcaligenes endophyticus</name>
    <dbReference type="NCBI Taxonomy" id="1929088"/>
    <lineage>
        <taxon>Bacteria</taxon>
        <taxon>Pseudomonadati</taxon>
        <taxon>Pseudomonadota</taxon>
        <taxon>Betaproteobacteria</taxon>
        <taxon>Burkholderiales</taxon>
        <taxon>Alcaligenaceae</taxon>
        <taxon>Alcaligenes</taxon>
    </lineage>
</organism>
<evidence type="ECO:0000256" key="5">
    <source>
        <dbReference type="ARBA" id="ARBA00023150"/>
    </source>
</evidence>
<evidence type="ECO:0000256" key="4">
    <source>
        <dbReference type="ARBA" id="ARBA00013858"/>
    </source>
</evidence>
<evidence type="ECO:0000313" key="13">
    <source>
        <dbReference type="Proteomes" id="UP001168613"/>
    </source>
</evidence>
<comment type="subunit">
    <text evidence="6">Heterotetramer of 2 MoaD subunits and 2 MoaE subunits. Also stable as homodimer. The enzyme changes between these two forms during catalysis.</text>
</comment>
<sequence>MSLVRIQTEDFDSGLLNQHLRQLSAGRAGAQVSFIGYVRDHAEHMQTASLYLEHYPGMCEREIHALCAHAKQRWDILDTVVVHRVGELQLTDQIVYVGVSSAHRSAAFHACEFIMDTLKTQAPFWKRETLKDGQQFWVEQRDSDAEKTAYWLA</sequence>
<evidence type="ECO:0000256" key="6">
    <source>
        <dbReference type="ARBA" id="ARBA00026066"/>
    </source>
</evidence>
<name>A0ABT8EGU8_9BURK</name>
<keyword evidence="5" id="KW-0501">Molybdenum cofactor biosynthesis</keyword>
<comment type="catalytic activity">
    <reaction evidence="11">
        <text>2 [molybdopterin-synthase sulfur-carrier protein]-C-terminal-Gly-aminoethanethioate + cyclic pyranopterin phosphate + H2O = molybdopterin + 2 [molybdopterin-synthase sulfur-carrier protein]-C-terminal Gly-Gly + 2 H(+)</text>
        <dbReference type="Rhea" id="RHEA:26333"/>
        <dbReference type="Rhea" id="RHEA-COMP:12202"/>
        <dbReference type="Rhea" id="RHEA-COMP:19907"/>
        <dbReference type="ChEBI" id="CHEBI:15377"/>
        <dbReference type="ChEBI" id="CHEBI:15378"/>
        <dbReference type="ChEBI" id="CHEBI:58698"/>
        <dbReference type="ChEBI" id="CHEBI:59648"/>
        <dbReference type="ChEBI" id="CHEBI:90778"/>
        <dbReference type="ChEBI" id="CHEBI:232372"/>
        <dbReference type="EC" id="2.8.1.12"/>
    </reaction>
</comment>
<accession>A0ABT8EGU8</accession>
<dbReference type="SUPFAM" id="SSF54690">
    <property type="entry name" value="Molybdopterin synthase subunit MoaE"/>
    <property type="match status" value="1"/>
</dbReference>
<evidence type="ECO:0000256" key="9">
    <source>
        <dbReference type="ARBA" id="ARBA00030781"/>
    </source>
</evidence>
<keyword evidence="13" id="KW-1185">Reference proteome</keyword>
<dbReference type="Gene3D" id="3.90.1170.40">
    <property type="entry name" value="Molybdopterin biosynthesis MoaE subunit"/>
    <property type="match status" value="1"/>
</dbReference>
<dbReference type="InterPro" id="IPR036563">
    <property type="entry name" value="MoaE_sf"/>
</dbReference>
<evidence type="ECO:0000256" key="2">
    <source>
        <dbReference type="ARBA" id="ARBA00005426"/>
    </source>
</evidence>
<evidence type="ECO:0000256" key="1">
    <source>
        <dbReference type="ARBA" id="ARBA00005046"/>
    </source>
</evidence>
<evidence type="ECO:0000256" key="8">
    <source>
        <dbReference type="ARBA" id="ARBA00030407"/>
    </source>
</evidence>
<comment type="similarity">
    <text evidence="2">Belongs to the MoaE family.</text>
</comment>
<dbReference type="InterPro" id="IPR003448">
    <property type="entry name" value="Mopterin_biosynth_MoaE"/>
</dbReference>